<dbReference type="AlphaFoldDB" id="F0Q8M5"/>
<dbReference type="EMBL" id="CP002521">
    <property type="protein sequence ID" value="ADX44693.1"/>
    <property type="molecule type" value="Genomic_DNA"/>
</dbReference>
<proteinExistence type="predicted"/>
<evidence type="ECO:0000313" key="1">
    <source>
        <dbReference type="EMBL" id="ADX44693.1"/>
    </source>
</evidence>
<reference evidence="1" key="1">
    <citation type="submission" date="2011-02" db="EMBL/GenBank/DDBJ databases">
        <title>Complete sequence of Acidovorax avenae subsp. avenae ATCC 19860.</title>
        <authorList>
            <consortium name="US DOE Joint Genome Institute"/>
            <person name="Lucas S."/>
            <person name="Copeland A."/>
            <person name="Lapidus A."/>
            <person name="Cheng J.-F."/>
            <person name="Goodwin L."/>
            <person name="Pitluck S."/>
            <person name="Chertkov O."/>
            <person name="Held B."/>
            <person name="Detter J.C."/>
            <person name="Han C."/>
            <person name="Tapia R."/>
            <person name="Land M."/>
            <person name="Hauser L."/>
            <person name="Kyrpides N."/>
            <person name="Ivanova N."/>
            <person name="Ovchinnikova G."/>
            <person name="Pagani I."/>
            <person name="Gordon S."/>
            <person name="Woyke T."/>
        </authorList>
    </citation>
    <scope>NUCLEOTIDE SEQUENCE</scope>
    <source>
        <strain evidence="1">ATCC 19860</strain>
    </source>
</reference>
<evidence type="ECO:0000313" key="2">
    <source>
        <dbReference type="Proteomes" id="UP000002482"/>
    </source>
</evidence>
<dbReference type="Proteomes" id="UP000002482">
    <property type="component" value="Chromosome"/>
</dbReference>
<name>F0Q8M5_PARA1</name>
<organism evidence="1 2">
    <name type="scientific">Paracidovorax avenae (strain ATCC 19860 / DSM 7227 / CCUG 15838 / JCM 20985 / LMG 2117 / NCPPB 1011)</name>
    <name type="common">Acidovorax avenae</name>
    <dbReference type="NCBI Taxonomy" id="643561"/>
    <lineage>
        <taxon>Bacteria</taxon>
        <taxon>Pseudomonadati</taxon>
        <taxon>Pseudomonadota</taxon>
        <taxon>Betaproteobacteria</taxon>
        <taxon>Burkholderiales</taxon>
        <taxon>Comamonadaceae</taxon>
        <taxon>Paracidovorax</taxon>
    </lineage>
</organism>
<dbReference type="KEGG" id="aaa:Acav_0770"/>
<sequence length="39" mass="4306">MNHLISVSPARVTGGPRAIAFPECPPHSLAFHFHRENNP</sequence>
<protein>
    <submittedName>
        <fullName evidence="1">Uncharacterized protein</fullName>
    </submittedName>
</protein>
<accession>F0Q8M5</accession>
<keyword evidence="2" id="KW-1185">Reference proteome</keyword>
<dbReference type="HOGENOM" id="CLU_3303097_0_0_4"/>
<gene>
    <name evidence="1" type="ordered locus">Acav_0770</name>
</gene>